<feature type="transmembrane region" description="Helical" evidence="6">
    <location>
        <begin position="363"/>
        <end position="384"/>
    </location>
</feature>
<feature type="transmembrane region" description="Helical" evidence="6">
    <location>
        <begin position="418"/>
        <end position="437"/>
    </location>
</feature>
<feature type="compositionally biased region" description="Pro residues" evidence="5">
    <location>
        <begin position="515"/>
        <end position="524"/>
    </location>
</feature>
<evidence type="ECO:0008006" key="9">
    <source>
        <dbReference type="Google" id="ProtNLM"/>
    </source>
</evidence>
<feature type="transmembrane region" description="Helical" evidence="6">
    <location>
        <begin position="26"/>
        <end position="46"/>
    </location>
</feature>
<dbReference type="AlphaFoldDB" id="A0A821S9A6"/>
<reference evidence="7" key="1">
    <citation type="submission" date="2021-02" db="EMBL/GenBank/DDBJ databases">
        <authorList>
            <person name="Steward A R."/>
        </authorList>
    </citation>
    <scope>NUCLEOTIDE SEQUENCE</scope>
</reference>
<dbReference type="InterPro" id="IPR005828">
    <property type="entry name" value="MFS_sugar_transport-like"/>
</dbReference>
<dbReference type="OrthoDB" id="2261376at2759"/>
<dbReference type="GO" id="GO:0022857">
    <property type="term" value="F:transmembrane transporter activity"/>
    <property type="evidence" value="ECO:0007669"/>
    <property type="project" value="InterPro"/>
</dbReference>
<dbReference type="Pfam" id="PF00083">
    <property type="entry name" value="Sugar_tr"/>
    <property type="match status" value="1"/>
</dbReference>
<organism evidence="7 8">
    <name type="scientific">Pieris macdunnoughi</name>
    <dbReference type="NCBI Taxonomy" id="345717"/>
    <lineage>
        <taxon>Eukaryota</taxon>
        <taxon>Metazoa</taxon>
        <taxon>Ecdysozoa</taxon>
        <taxon>Arthropoda</taxon>
        <taxon>Hexapoda</taxon>
        <taxon>Insecta</taxon>
        <taxon>Pterygota</taxon>
        <taxon>Neoptera</taxon>
        <taxon>Endopterygota</taxon>
        <taxon>Lepidoptera</taxon>
        <taxon>Glossata</taxon>
        <taxon>Ditrysia</taxon>
        <taxon>Papilionoidea</taxon>
        <taxon>Pieridae</taxon>
        <taxon>Pierinae</taxon>
        <taxon>Pieris</taxon>
    </lineage>
</organism>
<evidence type="ECO:0000313" key="8">
    <source>
        <dbReference type="Proteomes" id="UP000663880"/>
    </source>
</evidence>
<feature type="region of interest" description="Disordered" evidence="5">
    <location>
        <begin position="513"/>
        <end position="533"/>
    </location>
</feature>
<evidence type="ECO:0000256" key="1">
    <source>
        <dbReference type="ARBA" id="ARBA00004141"/>
    </source>
</evidence>
<feature type="transmembrane region" description="Helical" evidence="6">
    <location>
        <begin position="391"/>
        <end position="412"/>
    </location>
</feature>
<evidence type="ECO:0000256" key="4">
    <source>
        <dbReference type="ARBA" id="ARBA00023136"/>
    </source>
</evidence>
<feature type="transmembrane region" description="Helical" evidence="6">
    <location>
        <begin position="186"/>
        <end position="206"/>
    </location>
</feature>
<evidence type="ECO:0000256" key="2">
    <source>
        <dbReference type="ARBA" id="ARBA00022692"/>
    </source>
</evidence>
<feature type="transmembrane region" description="Helical" evidence="6">
    <location>
        <begin position="162"/>
        <end position="180"/>
    </location>
</feature>
<comment type="subcellular location">
    <subcellularLocation>
        <location evidence="1">Membrane</location>
        <topology evidence="1">Multi-pass membrane protein</topology>
    </subcellularLocation>
</comment>
<dbReference type="PANTHER" id="PTHR24064">
    <property type="entry name" value="SOLUTE CARRIER FAMILY 22 MEMBER"/>
    <property type="match status" value="1"/>
</dbReference>
<comment type="caution">
    <text evidence="7">The sequence shown here is derived from an EMBL/GenBank/DDBJ whole genome shotgun (WGS) entry which is preliminary data.</text>
</comment>
<evidence type="ECO:0000256" key="5">
    <source>
        <dbReference type="SAM" id="MobiDB-lite"/>
    </source>
</evidence>
<dbReference type="SUPFAM" id="SSF103473">
    <property type="entry name" value="MFS general substrate transporter"/>
    <property type="match status" value="1"/>
</dbReference>
<dbReference type="InterPro" id="IPR036259">
    <property type="entry name" value="MFS_trans_sf"/>
</dbReference>
<keyword evidence="3 6" id="KW-1133">Transmembrane helix</keyword>
<keyword evidence="2 6" id="KW-0812">Transmembrane</keyword>
<proteinExistence type="predicted"/>
<protein>
    <recommendedName>
        <fullName evidence="9">Organic cation transporter protein</fullName>
    </recommendedName>
</protein>
<gene>
    <name evidence="7" type="ORF">PMACD_LOCUS7221</name>
</gene>
<dbReference type="InterPro" id="IPR005829">
    <property type="entry name" value="Sugar_transporter_CS"/>
</dbReference>
<dbReference type="EMBL" id="CAJOBZ010000016">
    <property type="protein sequence ID" value="CAF4852802.1"/>
    <property type="molecule type" value="Genomic_DNA"/>
</dbReference>
<dbReference type="Proteomes" id="UP000663880">
    <property type="component" value="Unassembled WGS sequence"/>
</dbReference>
<evidence type="ECO:0000256" key="3">
    <source>
        <dbReference type="ARBA" id="ARBA00022989"/>
    </source>
</evidence>
<feature type="transmembrane region" description="Helical" evidence="6">
    <location>
        <begin position="330"/>
        <end position="351"/>
    </location>
</feature>
<keyword evidence="8" id="KW-1185">Reference proteome</keyword>
<dbReference type="GO" id="GO:0016020">
    <property type="term" value="C:membrane"/>
    <property type="evidence" value="ECO:0007669"/>
    <property type="project" value="UniProtKB-SubCell"/>
</dbReference>
<keyword evidence="4 6" id="KW-0472">Membrane</keyword>
<name>A0A821S9A6_9NEOP</name>
<feature type="transmembrane region" description="Helical" evidence="6">
    <location>
        <begin position="218"/>
        <end position="236"/>
    </location>
</feature>
<sequence>MGEQDTDGVEALLAALGPFGWWQRGAVLMLLLPNLLAPMYSLNYVFVADRVPFRCLVPECEEAHSAQFDNTTASRLVQTDACRRPGPRRPGAQTCDPTDFDADDSLPCEQFLYQNPDTVFAEFDLACREWRRTLIGTVRNAALPLALLLTGYVSDGWGRRTAFCVFGAFAGVLGLVKSLAPNYNTYIALEFFEAALGYGFNSAAYVIMVELARPSLRAVFACATGVAYGLGGILFAETARRIPQWRSLLRVVHSPALVLPAYWLLLDESVRWLHAAGRVDEAAAVVRKAARWNKVVIDESFINESLTSSGITGRTSVWIAIGQVARSRALVLRLMACCSCWLMAAFIYYGLTINSIALAGNKYTNFALNMAMEIAASLLIMMSLERIGRKITISVAFSLCGFAAVIPFFVGPGMTQRVMYFVGKLAITFAFNSLYVFTAELFPTDARSSSLAAASLVGRIGSVLAPQTPLLSANAQAAAYGGAAAVGALAAALMPETRRTPLPQRARDAEELRRYPPPPIPMRPPLRSVAPHAPPGPALTRIISLSV</sequence>
<evidence type="ECO:0000313" key="7">
    <source>
        <dbReference type="EMBL" id="CAF4852802.1"/>
    </source>
</evidence>
<evidence type="ECO:0000256" key="6">
    <source>
        <dbReference type="SAM" id="Phobius"/>
    </source>
</evidence>
<dbReference type="PROSITE" id="PS00216">
    <property type="entry name" value="SUGAR_TRANSPORT_1"/>
    <property type="match status" value="2"/>
</dbReference>
<dbReference type="Gene3D" id="1.20.1250.20">
    <property type="entry name" value="MFS general substrate transporter like domains"/>
    <property type="match status" value="1"/>
</dbReference>
<accession>A0A821S9A6</accession>